<dbReference type="PROSITE" id="PS51085">
    <property type="entry name" value="2FE2S_FER_2"/>
    <property type="match status" value="1"/>
</dbReference>
<proteinExistence type="predicted"/>
<keyword evidence="1" id="KW-0285">Flavoprotein</keyword>
<dbReference type="PANTHER" id="PTHR43644:SF1">
    <property type="entry name" value="NAD(P)H-FLAVIN REDUCTASE"/>
    <property type="match status" value="1"/>
</dbReference>
<name>A0A261VST9_9BORD</name>
<dbReference type="SUPFAM" id="SSF54292">
    <property type="entry name" value="2Fe-2S ferredoxin-like"/>
    <property type="match status" value="1"/>
</dbReference>
<dbReference type="GO" id="GO:0051537">
    <property type="term" value="F:2 iron, 2 sulfur cluster binding"/>
    <property type="evidence" value="ECO:0007669"/>
    <property type="project" value="InterPro"/>
</dbReference>
<keyword evidence="5" id="KW-1185">Reference proteome</keyword>
<protein>
    <submittedName>
        <fullName evidence="4">Ferredoxin</fullName>
    </submittedName>
</protein>
<dbReference type="EMBL" id="NEVT01000006">
    <property type="protein sequence ID" value="OZI76670.1"/>
    <property type="molecule type" value="Genomic_DNA"/>
</dbReference>
<comment type="caution">
    <text evidence="4">The sequence shown here is derived from an EMBL/GenBank/DDBJ whole genome shotgun (WGS) entry which is preliminary data.</text>
</comment>
<dbReference type="Gene3D" id="3.10.20.30">
    <property type="match status" value="1"/>
</dbReference>
<dbReference type="PANTHER" id="PTHR43644">
    <property type="entry name" value="NA(+)-TRANSLOCATING NADH-QUINONE REDUCTASE SUBUNIT"/>
    <property type="match status" value="1"/>
</dbReference>
<dbReference type="Proteomes" id="UP000215633">
    <property type="component" value="Unassembled WGS sequence"/>
</dbReference>
<evidence type="ECO:0000256" key="2">
    <source>
        <dbReference type="ARBA" id="ARBA00022827"/>
    </source>
</evidence>
<dbReference type="InterPro" id="IPR036010">
    <property type="entry name" value="2Fe-2S_ferredoxin-like_sf"/>
</dbReference>
<accession>A0A261VST9</accession>
<feature type="domain" description="2Fe-2S ferredoxin-type" evidence="3">
    <location>
        <begin position="2"/>
        <end position="92"/>
    </location>
</feature>
<dbReference type="PROSITE" id="PS00197">
    <property type="entry name" value="2FE2S_FER_1"/>
    <property type="match status" value="1"/>
</dbReference>
<dbReference type="InterPro" id="IPR001041">
    <property type="entry name" value="2Fe-2S_ferredoxin-type"/>
</dbReference>
<dbReference type="InterPro" id="IPR006058">
    <property type="entry name" value="2Fe2S_fd_BS"/>
</dbReference>
<dbReference type="Pfam" id="PF00111">
    <property type="entry name" value="Fer2"/>
    <property type="match status" value="1"/>
</dbReference>
<evidence type="ECO:0000259" key="3">
    <source>
        <dbReference type="PROSITE" id="PS51085"/>
    </source>
</evidence>
<keyword evidence="2" id="KW-0274">FAD</keyword>
<evidence type="ECO:0000256" key="1">
    <source>
        <dbReference type="ARBA" id="ARBA00022630"/>
    </source>
</evidence>
<organism evidence="4 5">
    <name type="scientific">Bordetella genomosp. 2</name>
    <dbReference type="NCBI Taxonomy" id="1983456"/>
    <lineage>
        <taxon>Bacteria</taxon>
        <taxon>Pseudomonadati</taxon>
        <taxon>Pseudomonadota</taxon>
        <taxon>Betaproteobacteria</taxon>
        <taxon>Burkholderiales</taxon>
        <taxon>Alcaligenaceae</taxon>
        <taxon>Bordetella</taxon>
    </lineage>
</organism>
<dbReference type="InterPro" id="IPR012675">
    <property type="entry name" value="Beta-grasp_dom_sf"/>
</dbReference>
<dbReference type="AlphaFoldDB" id="A0A261VST9"/>
<evidence type="ECO:0000313" key="5">
    <source>
        <dbReference type="Proteomes" id="UP000215633"/>
    </source>
</evidence>
<evidence type="ECO:0000313" key="4">
    <source>
        <dbReference type="EMBL" id="OZI76670.1"/>
    </source>
</evidence>
<dbReference type="RefSeq" id="WP_028353268.1">
    <property type="nucleotide sequence ID" value="NZ_NEVT01000006.1"/>
</dbReference>
<reference evidence="5" key="1">
    <citation type="submission" date="2017-05" db="EMBL/GenBank/DDBJ databases">
        <title>Complete and WGS of Bordetella genogroups.</title>
        <authorList>
            <person name="Spilker T."/>
            <person name="Lipuma J."/>
        </authorList>
    </citation>
    <scope>NUCLEOTIDE SEQUENCE [LARGE SCALE GENOMIC DNA]</scope>
    <source>
        <strain evidence="5">AU8256</strain>
    </source>
</reference>
<gene>
    <name evidence="4" type="ORF">CAL24_16345</name>
</gene>
<dbReference type="CDD" id="cd00207">
    <property type="entry name" value="fer2"/>
    <property type="match status" value="1"/>
</dbReference>
<sequence>MIRITFITNQGKTAEIAEKTNLLRASLRAQGGIPFKCGGGLCGTCKCTIESGRENVDEIKPKERKHLTEEQLAQGRRLACQTFVHGDISVSW</sequence>